<reference evidence="21 22" key="1">
    <citation type="submission" date="2014-02" db="EMBL/GenBank/DDBJ databases">
        <authorList>
            <person name="Sibley D."/>
            <person name="Venepally P."/>
            <person name="Karamycheva S."/>
            <person name="Hadjithomas M."/>
            <person name="Khan A."/>
            <person name="Brunk B."/>
            <person name="Roos D."/>
            <person name="Caler E."/>
            <person name="Lorenzi H."/>
        </authorList>
    </citation>
    <scope>NUCLEOTIDE SEQUENCE [LARGE SCALE GENOMIC DNA]</scope>
    <source>
        <strain evidence="21 22">GAB2-2007-GAL-DOM2</strain>
    </source>
</reference>
<evidence type="ECO:0000256" key="6">
    <source>
        <dbReference type="ARBA" id="ARBA00015618"/>
    </source>
</evidence>
<dbReference type="SMART" id="SM00320">
    <property type="entry name" value="WD40"/>
    <property type="match status" value="7"/>
</dbReference>
<organism evidence="21 22">
    <name type="scientific">Toxoplasma gondii GAB2-2007-GAL-DOM2</name>
    <dbReference type="NCBI Taxonomy" id="1130820"/>
    <lineage>
        <taxon>Eukaryota</taxon>
        <taxon>Sar</taxon>
        <taxon>Alveolata</taxon>
        <taxon>Apicomplexa</taxon>
        <taxon>Conoidasida</taxon>
        <taxon>Coccidia</taxon>
        <taxon>Eucoccidiorida</taxon>
        <taxon>Eimeriorina</taxon>
        <taxon>Sarcocystidae</taxon>
        <taxon>Toxoplasma</taxon>
    </lineage>
</organism>
<feature type="repeat" description="WD" evidence="17">
    <location>
        <begin position="476"/>
        <end position="515"/>
    </location>
</feature>
<dbReference type="EC" id="2.3.2.27" evidence="5 18"/>
<evidence type="ECO:0000256" key="12">
    <source>
        <dbReference type="ARBA" id="ARBA00022763"/>
    </source>
</evidence>
<evidence type="ECO:0000256" key="1">
    <source>
        <dbReference type="ARBA" id="ARBA00000900"/>
    </source>
</evidence>
<dbReference type="PANTHER" id="PTHR43995:SF1">
    <property type="entry name" value="PRE-MRNA-PROCESSING FACTOR 19"/>
    <property type="match status" value="1"/>
</dbReference>
<dbReference type="Gene3D" id="2.130.10.10">
    <property type="entry name" value="YVTN repeat-like/Quinoprotein amine dehydrogenase"/>
    <property type="match status" value="1"/>
</dbReference>
<dbReference type="PROSITE" id="PS00678">
    <property type="entry name" value="WD_REPEATS_1"/>
    <property type="match status" value="2"/>
</dbReference>
<dbReference type="InterPro" id="IPR013083">
    <property type="entry name" value="Znf_RING/FYVE/PHD"/>
</dbReference>
<name>A0A086JKB9_TOXGO</name>
<keyword evidence="13 18" id="KW-0833">Ubl conjugation pathway</keyword>
<gene>
    <name evidence="21" type="ORF">TGDOM2_320210</name>
</gene>
<dbReference type="InterPro" id="IPR036322">
    <property type="entry name" value="WD40_repeat_dom_sf"/>
</dbReference>
<evidence type="ECO:0000256" key="16">
    <source>
        <dbReference type="ARBA" id="ARBA00023242"/>
    </source>
</evidence>
<comment type="pathway">
    <text evidence="3 18">Protein modification; protein ubiquitination.</text>
</comment>
<dbReference type="InterPro" id="IPR013915">
    <property type="entry name" value="Prp19_cc"/>
</dbReference>
<dbReference type="GO" id="GO:0071006">
    <property type="term" value="C:U2-type catalytic step 1 spliceosome"/>
    <property type="evidence" value="ECO:0007669"/>
    <property type="project" value="TreeGrafter"/>
</dbReference>
<dbReference type="GO" id="GO:0005654">
    <property type="term" value="C:nucleoplasm"/>
    <property type="evidence" value="ECO:0007669"/>
    <property type="project" value="UniProtKB-SubCell"/>
</dbReference>
<evidence type="ECO:0000256" key="3">
    <source>
        <dbReference type="ARBA" id="ARBA00004906"/>
    </source>
</evidence>
<dbReference type="GO" id="GO:0006281">
    <property type="term" value="P:DNA repair"/>
    <property type="evidence" value="ECO:0007669"/>
    <property type="project" value="UniProtKB-KW"/>
</dbReference>
<keyword evidence="19" id="KW-0175">Coiled coil</keyword>
<evidence type="ECO:0000256" key="10">
    <source>
        <dbReference type="ARBA" id="ARBA00022728"/>
    </source>
</evidence>
<dbReference type="PROSITE" id="PS50082">
    <property type="entry name" value="WD_REPEATS_2"/>
    <property type="match status" value="4"/>
</dbReference>
<keyword evidence="12 18" id="KW-0227">DNA damage</keyword>
<evidence type="ECO:0000256" key="2">
    <source>
        <dbReference type="ARBA" id="ARBA00004642"/>
    </source>
</evidence>
<dbReference type="InterPro" id="IPR055340">
    <property type="entry name" value="RING-Ubox_PRP19"/>
</dbReference>
<evidence type="ECO:0000256" key="4">
    <source>
        <dbReference type="ARBA" id="ARBA00006388"/>
    </source>
</evidence>
<comment type="subcellular location">
    <subcellularLocation>
        <location evidence="2">Nucleus</location>
        <location evidence="2">Nucleoplasm</location>
    </subcellularLocation>
</comment>
<protein>
    <recommendedName>
        <fullName evidence="6 18">Pre-mRNA-processing factor 19</fullName>
        <ecNumber evidence="5 18">2.3.2.27</ecNumber>
    </recommendedName>
</protein>
<evidence type="ECO:0000259" key="20">
    <source>
        <dbReference type="PROSITE" id="PS51698"/>
    </source>
</evidence>
<evidence type="ECO:0000256" key="7">
    <source>
        <dbReference type="ARBA" id="ARBA00022574"/>
    </source>
</evidence>
<feature type="repeat" description="WD" evidence="17">
    <location>
        <begin position="250"/>
        <end position="291"/>
    </location>
</feature>
<keyword evidence="15 18" id="KW-0234">DNA repair</keyword>
<dbReference type="GO" id="GO:0070534">
    <property type="term" value="P:protein K63-linked ubiquitination"/>
    <property type="evidence" value="ECO:0007669"/>
    <property type="project" value="UniProtKB-UniRule"/>
</dbReference>
<evidence type="ECO:0000256" key="5">
    <source>
        <dbReference type="ARBA" id="ARBA00012483"/>
    </source>
</evidence>
<dbReference type="InterPro" id="IPR019775">
    <property type="entry name" value="WD40_repeat_CS"/>
</dbReference>
<dbReference type="SUPFAM" id="SSF57850">
    <property type="entry name" value="RING/U-box"/>
    <property type="match status" value="1"/>
</dbReference>
<keyword evidence="14 18" id="KW-0508">mRNA splicing</keyword>
<keyword evidence="7 17" id="KW-0853">WD repeat</keyword>
<dbReference type="SMART" id="SM00504">
    <property type="entry name" value="Ubox"/>
    <property type="match status" value="1"/>
</dbReference>
<keyword evidence="10 18" id="KW-0747">Spliceosome</keyword>
<comment type="function">
    <text evidence="18">Ubiquitin-protein ligase which is mainly involved pre-mRNA splicing and DNA repair. Required for pre-mRNA splicing as component of the spliceosome.</text>
</comment>
<dbReference type="Pfam" id="PF24814">
    <property type="entry name" value="WD40_Prp19"/>
    <property type="match status" value="1"/>
</dbReference>
<dbReference type="GO" id="GO:0061630">
    <property type="term" value="F:ubiquitin protein ligase activity"/>
    <property type="evidence" value="ECO:0007669"/>
    <property type="project" value="UniProtKB-UniRule"/>
</dbReference>
<evidence type="ECO:0000256" key="13">
    <source>
        <dbReference type="ARBA" id="ARBA00022786"/>
    </source>
</evidence>
<dbReference type="CDD" id="cd16656">
    <property type="entry name" value="RING-Ubox_PRP19"/>
    <property type="match status" value="1"/>
</dbReference>
<evidence type="ECO:0000256" key="18">
    <source>
        <dbReference type="RuleBase" id="RU367101"/>
    </source>
</evidence>
<dbReference type="PANTHER" id="PTHR43995">
    <property type="entry name" value="PRE-MRNA-PROCESSING FACTOR 19"/>
    <property type="match status" value="1"/>
</dbReference>
<feature type="domain" description="U-box" evidence="20">
    <location>
        <begin position="1"/>
        <end position="73"/>
    </location>
</feature>
<dbReference type="UniPathway" id="UPA00143"/>
<dbReference type="InterPro" id="IPR038959">
    <property type="entry name" value="Prp19"/>
</dbReference>
<comment type="similarity">
    <text evidence="4 18">Belongs to the WD repeat PRP19 family.</text>
</comment>
<keyword evidence="21" id="KW-0012">Acyltransferase</keyword>
<dbReference type="OrthoDB" id="687049at2759"/>
<dbReference type="Proteomes" id="UP000028837">
    <property type="component" value="Unassembled WGS sequence"/>
</dbReference>
<dbReference type="InterPro" id="IPR020472">
    <property type="entry name" value="WD40_PAC1"/>
</dbReference>
<evidence type="ECO:0000313" key="22">
    <source>
        <dbReference type="Proteomes" id="UP000028837"/>
    </source>
</evidence>
<evidence type="ECO:0000256" key="15">
    <source>
        <dbReference type="ARBA" id="ARBA00023204"/>
    </source>
</evidence>
<evidence type="ECO:0000256" key="14">
    <source>
        <dbReference type="ARBA" id="ARBA00023187"/>
    </source>
</evidence>
<proteinExistence type="inferred from homology"/>
<keyword evidence="9 18" id="KW-0808">Transferase</keyword>
<keyword evidence="16 18" id="KW-0539">Nucleus</keyword>
<evidence type="ECO:0000256" key="8">
    <source>
        <dbReference type="ARBA" id="ARBA00022664"/>
    </source>
</evidence>
<keyword evidence="8 18" id="KW-0507">mRNA processing</keyword>
<dbReference type="GO" id="GO:0000398">
    <property type="term" value="P:mRNA splicing, via spliceosome"/>
    <property type="evidence" value="ECO:0007669"/>
    <property type="project" value="InterPro"/>
</dbReference>
<accession>A0A086JKB9</accession>
<keyword evidence="11" id="KW-0677">Repeat</keyword>
<comment type="subunit">
    <text evidence="18">Homotetramer.</text>
</comment>
<evidence type="ECO:0000256" key="19">
    <source>
        <dbReference type="SAM" id="Coils"/>
    </source>
</evidence>
<dbReference type="Pfam" id="PF08606">
    <property type="entry name" value="Prp19"/>
    <property type="match status" value="1"/>
</dbReference>
<feature type="repeat" description="WD" evidence="17">
    <location>
        <begin position="379"/>
        <end position="420"/>
    </location>
</feature>
<sequence>MASLVCAISGVIPEEPVFSVKTGLIYEKRLIKKHLETSGVCPVTAQSLSEADLADVKCPKASRPRPVTAASIPGLLSLFQSEWDATMTEVFALKQHLETARQQLSQSLYQQDAATRVISRLLRERDASRQQVHALQQQLLQAQKRAAASAAGGDADEEPGLSEELVQEMQALAKQLLVARKKRQIDNVLPASRAASFKCTYSLPLHSSADRGVLCCEFDPKNPKTVTATGGYDGNVILFDLEKQKTLHKLTGHTKAVRSAKLHVTEPVVVSASDDKTVRIWRASGDSPYKTAATIRKHRGEVTCLSLHPLGNYFASCAADKTWAFSDIQEGRCLQMQKNLPCQYKCVSFHPDGMILGGGGVDGSVHIWDMKGLAYRAALKGHSGSINQLAFSENGYYLATASSDGTVRLWDLRKSLSFQTIDMNEANPAEGDKQKPEATCVTFDKSGQYIACGATNNAIALYHFEARAAAANVINLLDHTDKVTDVKIGEGAAMLLSSSMDRTVRVWTPAEEDEE</sequence>
<dbReference type="PRINTS" id="PR00320">
    <property type="entry name" value="GPROTEINBRPT"/>
</dbReference>
<dbReference type="InterPro" id="IPR003613">
    <property type="entry name" value="Ubox_domain"/>
</dbReference>
<dbReference type="GO" id="GO:0005737">
    <property type="term" value="C:cytoplasm"/>
    <property type="evidence" value="ECO:0007669"/>
    <property type="project" value="TreeGrafter"/>
</dbReference>
<dbReference type="EMBL" id="AHZU02001413">
    <property type="protein sequence ID" value="KFG32587.1"/>
    <property type="molecule type" value="Genomic_DNA"/>
</dbReference>
<dbReference type="PROSITE" id="PS51698">
    <property type="entry name" value="U_BOX"/>
    <property type="match status" value="1"/>
</dbReference>
<dbReference type="PROSITE" id="PS50294">
    <property type="entry name" value="WD_REPEATS_REGION"/>
    <property type="match status" value="3"/>
</dbReference>
<comment type="catalytic activity">
    <reaction evidence="1 18">
        <text>S-ubiquitinyl-[E2 ubiquitin-conjugating enzyme]-L-cysteine + [acceptor protein]-L-lysine = [E2 ubiquitin-conjugating enzyme]-L-cysteine + N(6)-ubiquitinyl-[acceptor protein]-L-lysine.</text>
        <dbReference type="EC" id="2.3.2.27"/>
    </reaction>
</comment>
<evidence type="ECO:0000313" key="21">
    <source>
        <dbReference type="EMBL" id="KFG32587.1"/>
    </source>
</evidence>
<evidence type="ECO:0000256" key="11">
    <source>
        <dbReference type="ARBA" id="ARBA00022737"/>
    </source>
</evidence>
<dbReference type="InterPro" id="IPR015943">
    <property type="entry name" value="WD40/YVTN_repeat-like_dom_sf"/>
</dbReference>
<dbReference type="FunFam" id="3.30.40.10:FF:000027">
    <property type="entry name" value="Pre-mRNA-processing factor 19, putative"/>
    <property type="match status" value="1"/>
</dbReference>
<evidence type="ECO:0000256" key="9">
    <source>
        <dbReference type="ARBA" id="ARBA00022679"/>
    </source>
</evidence>
<dbReference type="InterPro" id="IPR001680">
    <property type="entry name" value="WD40_rpt"/>
</dbReference>
<dbReference type="VEuPathDB" id="ToxoDB:TGDOM2_320210"/>
<dbReference type="AlphaFoldDB" id="A0A086JKB9"/>
<dbReference type="SUPFAM" id="SSF50978">
    <property type="entry name" value="WD40 repeat-like"/>
    <property type="match status" value="1"/>
</dbReference>
<dbReference type="CDD" id="cd00200">
    <property type="entry name" value="WD40"/>
    <property type="match status" value="1"/>
</dbReference>
<dbReference type="Gene3D" id="3.30.40.10">
    <property type="entry name" value="Zinc/RING finger domain, C3HC4 (zinc finger)"/>
    <property type="match status" value="1"/>
</dbReference>
<feature type="repeat" description="WD" evidence="17">
    <location>
        <begin position="347"/>
        <end position="371"/>
    </location>
</feature>
<feature type="coiled-coil region" evidence="19">
    <location>
        <begin position="118"/>
        <end position="182"/>
    </location>
</feature>
<evidence type="ECO:0000256" key="17">
    <source>
        <dbReference type="PROSITE-ProRule" id="PRU00221"/>
    </source>
</evidence>
<comment type="caution">
    <text evidence="21">The sequence shown here is derived from an EMBL/GenBank/DDBJ whole genome shotgun (WGS) entry which is preliminary data.</text>
</comment>
<dbReference type="GO" id="GO:0000974">
    <property type="term" value="C:Prp19 complex"/>
    <property type="evidence" value="ECO:0007669"/>
    <property type="project" value="UniProtKB-UniRule"/>
</dbReference>